<proteinExistence type="predicted"/>
<dbReference type="RefSeq" id="WP_272654264.1">
    <property type="nucleotide sequence ID" value="NZ_CP085083.1"/>
</dbReference>
<feature type="transmembrane region" description="Helical" evidence="1">
    <location>
        <begin position="142"/>
        <end position="161"/>
    </location>
</feature>
<name>A0AAJ6NFZ1_9GAMM</name>
<dbReference type="AlphaFoldDB" id="A0AAJ6NFZ1"/>
<dbReference type="Proteomes" id="UP001199528">
    <property type="component" value="Chromosome"/>
</dbReference>
<dbReference type="EMBL" id="CP085083">
    <property type="protein sequence ID" value="WDZ49723.1"/>
    <property type="molecule type" value="Genomic_DNA"/>
</dbReference>
<reference evidence="2" key="1">
    <citation type="journal article" date="2022" name="Front Environ Sci">
        <title>Complete genome sequence analysis of a novel alkane-degrading bacterial strain, Acinetobacter vivianii KJ-1, and its diesel degradation ability.</title>
        <authorList>
            <person name="Zhang Y."/>
            <person name="Song F."/>
            <person name="Wang J."/>
            <person name="Zhao Q."/>
            <person name="Zheng L."/>
            <person name="Wang Z."/>
            <person name="Zhang X."/>
            <person name="Gao Y."/>
            <person name="Chen G."/>
            <person name="Huang Y."/>
        </authorList>
    </citation>
    <scope>NUCLEOTIDE SEQUENCE</scope>
    <source>
        <strain evidence="2">KJ-1</strain>
    </source>
</reference>
<dbReference type="KEGG" id="aviv:LF296_10265"/>
<evidence type="ECO:0000256" key="1">
    <source>
        <dbReference type="SAM" id="Phobius"/>
    </source>
</evidence>
<accession>A0AAJ6NFZ1</accession>
<evidence type="ECO:0000313" key="3">
    <source>
        <dbReference type="Proteomes" id="UP001199528"/>
    </source>
</evidence>
<reference evidence="2" key="2">
    <citation type="submission" date="2023-02" db="EMBL/GenBank/DDBJ databases">
        <authorList>
            <person name="Huang Y."/>
            <person name="Zhang Y."/>
            <person name="Zhang T."/>
            <person name="Wang J."/>
        </authorList>
    </citation>
    <scope>NUCLEOTIDE SEQUENCE</scope>
    <source>
        <strain evidence="2">KJ-1</strain>
    </source>
</reference>
<gene>
    <name evidence="2" type="ORF">LF296_10265</name>
</gene>
<keyword evidence="1" id="KW-1133">Transmembrane helix</keyword>
<sequence length="243" mass="28329">MEFIVNYLDKMIRINGNIQHLKIYDFYCIRNRNYETQIEQDQALLAQILIDKLFDFDARALAYKINKQYKIYSFMIDQRTVMGVAEYIFFQEGDELYAVIDAESFTDISPAYAIYHPKQNLIYSLPQHGFTLEGLKRRQKTIGMAFLIIGLLVNAFFLFNSESTGEMFIAIISSILISGTLGLLAYFSVSLLYKKAVHESMQIYKTFGFNEPEKIDFRAELYEHKPTKTLCPDIAYLESKIRE</sequence>
<organism evidence="2 3">
    <name type="scientific">Acinetobacter vivianii</name>
    <dbReference type="NCBI Taxonomy" id="1776742"/>
    <lineage>
        <taxon>Bacteria</taxon>
        <taxon>Pseudomonadati</taxon>
        <taxon>Pseudomonadota</taxon>
        <taxon>Gammaproteobacteria</taxon>
        <taxon>Moraxellales</taxon>
        <taxon>Moraxellaceae</taxon>
        <taxon>Acinetobacter</taxon>
    </lineage>
</organism>
<keyword evidence="1" id="KW-0812">Transmembrane</keyword>
<feature type="transmembrane region" description="Helical" evidence="1">
    <location>
        <begin position="167"/>
        <end position="193"/>
    </location>
</feature>
<protein>
    <submittedName>
        <fullName evidence="2">Uncharacterized protein</fullName>
    </submittedName>
</protein>
<evidence type="ECO:0000313" key="2">
    <source>
        <dbReference type="EMBL" id="WDZ49723.1"/>
    </source>
</evidence>
<keyword evidence="1" id="KW-0472">Membrane</keyword>